<dbReference type="RefSeq" id="WP_115316475.1">
    <property type="nucleotide sequence ID" value="NZ_LWIF01000002.1"/>
</dbReference>
<accession>A0A379DGI6</accession>
<dbReference type="OrthoDB" id="9792687at2"/>
<dbReference type="Pfam" id="PF06414">
    <property type="entry name" value="Zeta_toxin"/>
    <property type="match status" value="1"/>
</dbReference>
<dbReference type="InterPro" id="IPR010488">
    <property type="entry name" value="Zeta_toxin_domain"/>
</dbReference>
<sequence>MKDYDLKADVEAQFSAVWRKVLSESNATPQSKPQGILLGGQPGAGKSYGTKEIKKRLHNNVLVINGDEFRAFHKYYDKIYQKYGESASEHTAKFAGEMVGKVRDKAIQERLNIVIEGTFRTVETPLKEIDNFKKNGYEPSIVVCTCPKSISWESTIKRAEAQIDANLQPRYVPKEHHDLVVDKLADNAQLIFDSGAVASFEIYSRTAKLFDSGVDKNKSIKDIINNELNSLSLDKSEQLEVKKLLTSKLEKEAILKPVEPISIKKLIDNENVVSHKIAKIKKIKR</sequence>
<keyword evidence="4" id="KW-0418">Kinase</keyword>
<organism evidence="4 5">
    <name type="scientific">Phocoenobacter uteri</name>
    <dbReference type="NCBI Taxonomy" id="146806"/>
    <lineage>
        <taxon>Bacteria</taxon>
        <taxon>Pseudomonadati</taxon>
        <taxon>Pseudomonadota</taxon>
        <taxon>Gammaproteobacteria</taxon>
        <taxon>Pasteurellales</taxon>
        <taxon>Pasteurellaceae</taxon>
        <taxon>Phocoenobacter</taxon>
    </lineage>
</organism>
<protein>
    <submittedName>
        <fullName evidence="4">UDP-N-acetylglucosamine kinase</fullName>
        <ecNumber evidence="4">2.7.1.-</ecNumber>
    </submittedName>
</protein>
<dbReference type="GO" id="GO:0005524">
    <property type="term" value="F:ATP binding"/>
    <property type="evidence" value="ECO:0007669"/>
    <property type="project" value="UniProtKB-KW"/>
</dbReference>
<dbReference type="GO" id="GO:0016301">
    <property type="term" value="F:kinase activity"/>
    <property type="evidence" value="ECO:0007669"/>
    <property type="project" value="UniProtKB-KW"/>
</dbReference>
<evidence type="ECO:0000259" key="3">
    <source>
        <dbReference type="Pfam" id="PF06414"/>
    </source>
</evidence>
<evidence type="ECO:0000313" key="5">
    <source>
        <dbReference type="Proteomes" id="UP000255417"/>
    </source>
</evidence>
<evidence type="ECO:0000256" key="2">
    <source>
        <dbReference type="ARBA" id="ARBA00022840"/>
    </source>
</evidence>
<dbReference type="Proteomes" id="UP000255417">
    <property type="component" value="Unassembled WGS sequence"/>
</dbReference>
<keyword evidence="4" id="KW-0808">Transferase</keyword>
<dbReference type="SUPFAM" id="SSF52540">
    <property type="entry name" value="P-loop containing nucleoside triphosphate hydrolases"/>
    <property type="match status" value="1"/>
</dbReference>
<dbReference type="EC" id="2.7.1.-" evidence="4"/>
<proteinExistence type="predicted"/>
<keyword evidence="2" id="KW-0067">ATP-binding</keyword>
<evidence type="ECO:0000256" key="1">
    <source>
        <dbReference type="ARBA" id="ARBA00022741"/>
    </source>
</evidence>
<evidence type="ECO:0000313" key="4">
    <source>
        <dbReference type="EMBL" id="SUB76393.1"/>
    </source>
</evidence>
<feature type="domain" description="Zeta toxin" evidence="3">
    <location>
        <begin position="24"/>
        <end position="211"/>
    </location>
</feature>
<keyword evidence="5" id="KW-1185">Reference proteome</keyword>
<dbReference type="Gene3D" id="3.40.50.300">
    <property type="entry name" value="P-loop containing nucleotide triphosphate hydrolases"/>
    <property type="match status" value="1"/>
</dbReference>
<dbReference type="AlphaFoldDB" id="A0A379DGI6"/>
<name>A0A379DGI6_9PAST</name>
<reference evidence="4 5" key="1">
    <citation type="submission" date="2018-06" db="EMBL/GenBank/DDBJ databases">
        <authorList>
            <consortium name="Pathogen Informatics"/>
            <person name="Doyle S."/>
        </authorList>
    </citation>
    <scope>NUCLEOTIDE SEQUENCE [LARGE SCALE GENOMIC DNA]</scope>
    <source>
        <strain evidence="4 5">NCTC12872</strain>
    </source>
</reference>
<gene>
    <name evidence="4" type="primary">pezT</name>
    <name evidence="4" type="ORF">NCTC12872_02021</name>
</gene>
<keyword evidence="1" id="KW-0547">Nucleotide-binding</keyword>
<dbReference type="InterPro" id="IPR027417">
    <property type="entry name" value="P-loop_NTPase"/>
</dbReference>
<dbReference type="EMBL" id="UGTA01000002">
    <property type="protein sequence ID" value="SUB76393.1"/>
    <property type="molecule type" value="Genomic_DNA"/>
</dbReference>